<comment type="caution">
    <text evidence="7">The sequence shown here is derived from an EMBL/GenBank/DDBJ whole genome shotgun (WGS) entry which is preliminary data.</text>
</comment>
<dbReference type="GO" id="GO:0005886">
    <property type="term" value="C:plasma membrane"/>
    <property type="evidence" value="ECO:0007669"/>
    <property type="project" value="UniProtKB-SubCell"/>
</dbReference>
<evidence type="ECO:0000313" key="7">
    <source>
        <dbReference type="EMBL" id="OOF79244.1"/>
    </source>
</evidence>
<feature type="transmembrane region" description="Helical" evidence="6">
    <location>
        <begin position="101"/>
        <end position="123"/>
    </location>
</feature>
<proteinExistence type="predicted"/>
<dbReference type="RefSeq" id="WP_077586268.1">
    <property type="nucleotide sequence ID" value="NZ_MLAE01000013.1"/>
</dbReference>
<feature type="transmembrane region" description="Helical" evidence="6">
    <location>
        <begin position="73"/>
        <end position="95"/>
    </location>
</feature>
<dbReference type="AlphaFoldDB" id="A0A1V3KNL4"/>
<feature type="transmembrane region" description="Helical" evidence="6">
    <location>
        <begin position="40"/>
        <end position="61"/>
    </location>
</feature>
<keyword evidence="4 6" id="KW-1133">Transmembrane helix</keyword>
<gene>
    <name evidence="7" type="ORF">BKG96_02760</name>
</gene>
<dbReference type="Pfam" id="PF03899">
    <property type="entry name" value="ATP-synt_I"/>
    <property type="match status" value="1"/>
</dbReference>
<keyword evidence="2" id="KW-1003">Cell membrane</keyword>
<feature type="transmembrane region" description="Helical" evidence="6">
    <location>
        <begin position="16"/>
        <end position="34"/>
    </location>
</feature>
<keyword evidence="3 6" id="KW-0812">Transmembrane</keyword>
<accession>A0A1V3KNL4</accession>
<evidence type="ECO:0000256" key="2">
    <source>
        <dbReference type="ARBA" id="ARBA00022475"/>
    </source>
</evidence>
<comment type="subcellular location">
    <subcellularLocation>
        <location evidence="1">Cell membrane</location>
        <topology evidence="1">Multi-pass membrane protein</topology>
    </subcellularLocation>
</comment>
<evidence type="ECO:0000313" key="8">
    <source>
        <dbReference type="Proteomes" id="UP000189114"/>
    </source>
</evidence>
<evidence type="ECO:0000256" key="5">
    <source>
        <dbReference type="ARBA" id="ARBA00023136"/>
    </source>
</evidence>
<sequence length="125" mass="14496">MSRVLTQARTKYKTSIYIEFFIGLVLGSIVMLLLDTQSAVDFFLGFFSAFIPFSIFVYVVFYRNQHLSKKLSAFYRAEALKFTCTIVLIIISFKWLAVEHFITFFAGFFIALILNNLVPFLLYKA</sequence>
<name>A0A1V3KNL4_9PAST</name>
<dbReference type="NCBIfam" id="NF004763">
    <property type="entry name" value="PRK06099.1"/>
    <property type="match status" value="1"/>
</dbReference>
<evidence type="ECO:0000256" key="6">
    <source>
        <dbReference type="SAM" id="Phobius"/>
    </source>
</evidence>
<dbReference type="EMBL" id="MLAE01000013">
    <property type="protein sequence ID" value="OOF79244.1"/>
    <property type="molecule type" value="Genomic_DNA"/>
</dbReference>
<keyword evidence="5 6" id="KW-0472">Membrane</keyword>
<evidence type="ECO:0000256" key="3">
    <source>
        <dbReference type="ARBA" id="ARBA00022692"/>
    </source>
</evidence>
<organism evidence="7 8">
    <name type="scientific">Rodentibacter caecimuris</name>
    <dbReference type="NCBI Taxonomy" id="1796644"/>
    <lineage>
        <taxon>Bacteria</taxon>
        <taxon>Pseudomonadati</taxon>
        <taxon>Pseudomonadota</taxon>
        <taxon>Gammaproteobacteria</taxon>
        <taxon>Pasteurellales</taxon>
        <taxon>Pasteurellaceae</taxon>
        <taxon>Rodentibacter</taxon>
    </lineage>
</organism>
<evidence type="ECO:0000256" key="1">
    <source>
        <dbReference type="ARBA" id="ARBA00004651"/>
    </source>
</evidence>
<dbReference type="InterPro" id="IPR005598">
    <property type="entry name" value="ATP_synth_I"/>
</dbReference>
<reference evidence="8" key="1">
    <citation type="submission" date="2016-10" db="EMBL/GenBank/DDBJ databases">
        <title>Rodentibacter gen. nov. and new species.</title>
        <authorList>
            <person name="Christensen H."/>
        </authorList>
    </citation>
    <scope>NUCLEOTIDE SEQUENCE [LARGE SCALE GENOMIC DNA]</scope>
    <source>
        <strain evidence="8">Ppn152</strain>
    </source>
</reference>
<dbReference type="Proteomes" id="UP000189114">
    <property type="component" value="Unassembled WGS sequence"/>
</dbReference>
<protein>
    <submittedName>
        <fullName evidence="7">F0F1 ATP synthase subunit I</fullName>
    </submittedName>
</protein>
<evidence type="ECO:0000256" key="4">
    <source>
        <dbReference type="ARBA" id="ARBA00022989"/>
    </source>
</evidence>